<protein>
    <submittedName>
        <fullName evidence="2">Tetratricopeptide repeat-containing sulfotransferase family protein</fullName>
    </submittedName>
</protein>
<dbReference type="PANTHER" id="PTHR12788">
    <property type="entry name" value="PROTEIN-TYROSINE SULFOTRANSFERASE 2"/>
    <property type="match status" value="1"/>
</dbReference>
<dbReference type="EMBL" id="JBHTLQ010000006">
    <property type="protein sequence ID" value="MFD1189678.1"/>
    <property type="molecule type" value="Genomic_DNA"/>
</dbReference>
<dbReference type="InterPro" id="IPR026634">
    <property type="entry name" value="TPST-like"/>
</dbReference>
<sequence>MKFTIKSPQTSQTIARNPDADRAALQSVAQLAQAGDMEAAALKAAQLLQGGLEHPYLMNIVSVKLEREGNLGDALKVLSRARQIAPTDLGVLNALGLILVRLERPVEALEAFDTALTLDKDLPFLHASRGLALQMVGRLDWAETAHRRALELWPDHPIALAGLASIASQKGDHTTARELAEKVLAQHPGYADAELTLAKADLAAKDAPAAEARMRRQLADPRLTPLEVANAQSALGDALDAQGHAPEAFAAYEACNTALKSLYAPRFGGDGARAFTQAMTRWFAQGPTWTKTPARAPRANEPRRHVFLLGFPRSGTTLLEVALAGHPDVATLEEQDALAPAARVFMASPALDRLTQASERELEDLRHTYFDLCLQAGAEVAGKVFLDRFPMNTLKLPLIARLFPDAVILFAERDPRDVVLSCFRRRFAMSAPMYEFLTLEGAARFYDAVMGFAHKVRPVLGQSIHTVRHEALVADFEGEMRKICDAIGLEFTAEMADFGTRTATRAIATPSTAQLTGGLSSEGVGAWRRYEDQLKPVLPLLTPWVERLGYGA</sequence>
<dbReference type="InterPro" id="IPR019734">
    <property type="entry name" value="TPR_rpt"/>
</dbReference>
<dbReference type="SUPFAM" id="SSF48452">
    <property type="entry name" value="TPR-like"/>
    <property type="match status" value="1"/>
</dbReference>
<dbReference type="RefSeq" id="WP_377352571.1">
    <property type="nucleotide sequence ID" value="NZ_JBHTLQ010000006.1"/>
</dbReference>
<proteinExistence type="predicted"/>
<dbReference type="Pfam" id="PF14559">
    <property type="entry name" value="TPR_19"/>
    <property type="match status" value="1"/>
</dbReference>
<dbReference type="Gene3D" id="3.40.50.300">
    <property type="entry name" value="P-loop containing nucleotide triphosphate hydrolases"/>
    <property type="match status" value="1"/>
</dbReference>
<dbReference type="Proteomes" id="UP001597216">
    <property type="component" value="Unassembled WGS sequence"/>
</dbReference>
<organism evidence="2 3">
    <name type="scientific">Phenylobacterium conjunctum</name>
    <dbReference type="NCBI Taxonomy" id="1298959"/>
    <lineage>
        <taxon>Bacteria</taxon>
        <taxon>Pseudomonadati</taxon>
        <taxon>Pseudomonadota</taxon>
        <taxon>Alphaproteobacteria</taxon>
        <taxon>Caulobacterales</taxon>
        <taxon>Caulobacteraceae</taxon>
        <taxon>Phenylobacterium</taxon>
    </lineage>
</organism>
<comment type="caution">
    <text evidence="2">The sequence shown here is derived from an EMBL/GenBank/DDBJ whole genome shotgun (WGS) entry which is preliminary data.</text>
</comment>
<name>A0ABW3SYD0_9CAUL</name>
<dbReference type="SUPFAM" id="SSF52540">
    <property type="entry name" value="P-loop containing nucleoside triphosphate hydrolases"/>
    <property type="match status" value="1"/>
</dbReference>
<gene>
    <name evidence="2" type="ORF">ACFQ27_03730</name>
</gene>
<accession>A0ABW3SYD0</accession>
<dbReference type="InterPro" id="IPR011990">
    <property type="entry name" value="TPR-like_helical_dom_sf"/>
</dbReference>
<dbReference type="Gene3D" id="1.25.40.10">
    <property type="entry name" value="Tetratricopeptide repeat domain"/>
    <property type="match status" value="1"/>
</dbReference>
<reference evidence="3" key="1">
    <citation type="journal article" date="2019" name="Int. J. Syst. Evol. Microbiol.">
        <title>The Global Catalogue of Microorganisms (GCM) 10K type strain sequencing project: providing services to taxonomists for standard genome sequencing and annotation.</title>
        <authorList>
            <consortium name="The Broad Institute Genomics Platform"/>
            <consortium name="The Broad Institute Genome Sequencing Center for Infectious Disease"/>
            <person name="Wu L."/>
            <person name="Ma J."/>
        </authorList>
    </citation>
    <scope>NUCLEOTIDE SEQUENCE [LARGE SCALE GENOMIC DNA]</scope>
    <source>
        <strain evidence="3">CCUG 55074</strain>
    </source>
</reference>
<dbReference type="Pfam" id="PF13469">
    <property type="entry name" value="Sulfotransfer_3"/>
    <property type="match status" value="1"/>
</dbReference>
<keyword evidence="1" id="KW-0808">Transferase</keyword>
<evidence type="ECO:0000313" key="2">
    <source>
        <dbReference type="EMBL" id="MFD1189678.1"/>
    </source>
</evidence>
<dbReference type="InterPro" id="IPR027417">
    <property type="entry name" value="P-loop_NTPase"/>
</dbReference>
<evidence type="ECO:0000256" key="1">
    <source>
        <dbReference type="ARBA" id="ARBA00022679"/>
    </source>
</evidence>
<dbReference type="SMART" id="SM00028">
    <property type="entry name" value="TPR"/>
    <property type="match status" value="4"/>
</dbReference>
<evidence type="ECO:0000313" key="3">
    <source>
        <dbReference type="Proteomes" id="UP001597216"/>
    </source>
</evidence>
<dbReference type="Pfam" id="PF13432">
    <property type="entry name" value="TPR_16"/>
    <property type="match status" value="1"/>
</dbReference>
<dbReference type="PANTHER" id="PTHR12788:SF10">
    <property type="entry name" value="PROTEIN-TYROSINE SULFOTRANSFERASE"/>
    <property type="match status" value="1"/>
</dbReference>
<keyword evidence="3" id="KW-1185">Reference proteome</keyword>